<feature type="binding site" evidence="2">
    <location>
        <position position="351"/>
    </location>
    <ligand>
        <name>L-tryptophan</name>
        <dbReference type="ChEBI" id="CHEBI:57912"/>
    </ligand>
</feature>
<dbReference type="Pfam" id="PF04820">
    <property type="entry name" value="Trp_halogenase"/>
    <property type="match status" value="1"/>
</dbReference>
<dbReference type="EMBL" id="RBII01000001">
    <property type="protein sequence ID" value="RKQ71930.1"/>
    <property type="molecule type" value="Genomic_DNA"/>
</dbReference>
<name>A0A420WLR3_9PROT</name>
<proteinExistence type="predicted"/>
<dbReference type="Proteomes" id="UP000282211">
    <property type="component" value="Unassembled WGS sequence"/>
</dbReference>
<dbReference type="RefSeq" id="WP_121099696.1">
    <property type="nucleotide sequence ID" value="NZ_RBII01000001.1"/>
</dbReference>
<evidence type="ECO:0000313" key="4">
    <source>
        <dbReference type="Proteomes" id="UP000282211"/>
    </source>
</evidence>
<dbReference type="InterPro" id="IPR006905">
    <property type="entry name" value="Flavin_halogenase"/>
</dbReference>
<evidence type="ECO:0000256" key="1">
    <source>
        <dbReference type="PIRSR" id="PIRSR011396-1"/>
    </source>
</evidence>
<dbReference type="InParanoid" id="A0A420WLR3"/>
<feature type="active site" evidence="1">
    <location>
        <position position="87"/>
    </location>
</feature>
<dbReference type="SUPFAM" id="SSF51905">
    <property type="entry name" value="FAD/NAD(P)-binding domain"/>
    <property type="match status" value="1"/>
</dbReference>
<dbReference type="InterPro" id="IPR036188">
    <property type="entry name" value="FAD/NAD-bd_sf"/>
</dbReference>
<keyword evidence="2" id="KW-0274">FAD</keyword>
<protein>
    <submittedName>
        <fullName evidence="3">Tryptophan halogenase</fullName>
    </submittedName>
</protein>
<organism evidence="3 4">
    <name type="scientific">Litorimonas taeanensis</name>
    <dbReference type="NCBI Taxonomy" id="568099"/>
    <lineage>
        <taxon>Bacteria</taxon>
        <taxon>Pseudomonadati</taxon>
        <taxon>Pseudomonadota</taxon>
        <taxon>Alphaproteobacteria</taxon>
        <taxon>Maricaulales</taxon>
        <taxon>Robiginitomaculaceae</taxon>
    </lineage>
</organism>
<feature type="binding site" evidence="2">
    <location>
        <position position="87"/>
    </location>
    <ligand>
        <name>7-chloro-L-tryptophan</name>
        <dbReference type="ChEBI" id="CHEBI:58713"/>
    </ligand>
</feature>
<dbReference type="PANTHER" id="PTHR43747:SF4">
    <property type="entry name" value="FLAVIN-DEPENDENT TRYPTOPHAN HALOGENASE"/>
    <property type="match status" value="1"/>
</dbReference>
<dbReference type="Gene3D" id="3.50.50.60">
    <property type="entry name" value="FAD/NAD(P)-binding domain"/>
    <property type="match status" value="1"/>
</dbReference>
<keyword evidence="4" id="KW-1185">Reference proteome</keyword>
<comment type="caution">
    <text evidence="3">The sequence shown here is derived from an EMBL/GenBank/DDBJ whole genome shotgun (WGS) entry which is preliminary data.</text>
</comment>
<keyword evidence="2" id="KW-0285">Flavoprotein</keyword>
<feature type="binding site" evidence="2">
    <location>
        <position position="342"/>
    </location>
    <ligand>
        <name>FAD</name>
        <dbReference type="ChEBI" id="CHEBI:57692"/>
    </ligand>
</feature>
<dbReference type="PIRSF" id="PIRSF011396">
    <property type="entry name" value="Trp_halogenase"/>
    <property type="match status" value="1"/>
</dbReference>
<dbReference type="AlphaFoldDB" id="A0A420WLR3"/>
<accession>A0A420WLR3</accession>
<dbReference type="GO" id="GO:0000166">
    <property type="term" value="F:nucleotide binding"/>
    <property type="evidence" value="ECO:0007669"/>
    <property type="project" value="UniProtKB-KW"/>
</dbReference>
<dbReference type="InterPro" id="IPR033856">
    <property type="entry name" value="Trp_halogen"/>
</dbReference>
<dbReference type="PANTHER" id="PTHR43747">
    <property type="entry name" value="FAD-BINDING PROTEIN"/>
    <property type="match status" value="1"/>
</dbReference>
<evidence type="ECO:0000313" key="3">
    <source>
        <dbReference type="EMBL" id="RKQ71930.1"/>
    </source>
</evidence>
<sequence>MVVNADNKQVKTIAVVGGGSSGWMTACLLNARLNEDPRRPVTITLIEAPNIPVIGVGEATVPSIRRTLKAIGISEKAFMIGADATFKSLIRFEDWNKGEHFDHPFDRRERPNSDPAVLSWLARNQMGGEGFSNRFSVLSNTSTKGLAPKALGWPEYQSTFPYAYHLDAVKLGKVLTEFGTENGIAHKLAKIVNVEISEAGDIEALVSEDGASYRADLYVDCTGFSAHLAKHIMPETQDYSEHLLCDRAVTMSVPYEVHRPDRILPYTSAKALGAGWLWDINLRSRRSLGYVHSSAHLSSDEAEAELRVIEGRHADNIEVKHIRFKTYKRNKSWHRNCLAIGLADGFVEPLESTGLYMMQFAAQSVADILRFNRHFDAATTNQFNKLMQTLFDEILGYVALHYLTSKRRDTPFWKDATASHRTPAALQNLLKEWKKRPPHDVDLLSNHRLFSLESYEYLLFGMGYMSEGQINAAPVVFDQTDMLNKVYAKFPEHEDWLSSTLGHIK</sequence>
<gene>
    <name evidence="3" type="ORF">DES40_1265</name>
</gene>
<evidence type="ECO:0000256" key="2">
    <source>
        <dbReference type="PIRSR" id="PIRSR011396-2"/>
    </source>
</evidence>
<dbReference type="InterPro" id="IPR050816">
    <property type="entry name" value="Flavin-dep_Halogenase_NPB"/>
</dbReference>
<dbReference type="GO" id="GO:0004497">
    <property type="term" value="F:monooxygenase activity"/>
    <property type="evidence" value="ECO:0007669"/>
    <property type="project" value="InterPro"/>
</dbReference>
<dbReference type="OrthoDB" id="462203at2"/>
<reference evidence="3 4" key="1">
    <citation type="submission" date="2018-10" db="EMBL/GenBank/DDBJ databases">
        <title>Genomic Encyclopedia of Type Strains, Phase IV (KMG-IV): sequencing the most valuable type-strain genomes for metagenomic binning, comparative biology and taxonomic classification.</title>
        <authorList>
            <person name="Goeker M."/>
        </authorList>
    </citation>
    <scope>NUCLEOTIDE SEQUENCE [LARGE SCALE GENOMIC DNA]</scope>
    <source>
        <strain evidence="3 4">DSM 22008</strain>
    </source>
</reference>
<keyword evidence="2" id="KW-0547">Nucleotide-binding</keyword>